<dbReference type="AlphaFoldDB" id="B4D9H2"/>
<evidence type="ECO:0000313" key="1">
    <source>
        <dbReference type="EMBL" id="EDY16933.1"/>
    </source>
</evidence>
<gene>
    <name evidence="1" type="ORF">CfE428DRAFT_5562</name>
</gene>
<keyword evidence="2" id="KW-1185">Reference proteome</keyword>
<protein>
    <submittedName>
        <fullName evidence="1">Uncharacterized protein</fullName>
    </submittedName>
</protein>
<comment type="caution">
    <text evidence="1">The sequence shown here is derived from an EMBL/GenBank/DDBJ whole genome shotgun (WGS) entry which is preliminary data.</text>
</comment>
<accession>B4D9H2</accession>
<dbReference type="InParanoid" id="B4D9H2"/>
<sequence>MSVIQVGLVDTKGDLDPEFVSSVAQALNIQVTRDLPQFWNVTATVMYLPNAKKIPPGVWPVRLVPKLPPGEGGVHMDKHNQPYSLVIATPGDTTWSIDASHETIEMLVDPYGNRLQSSRAIAISGNGVKDVPGEFNYLVEACDPCEDNAFAYSISGIAVSDFITPHYYDPVVTPGTRYSFTGAIKGPRQMLKGGYISYVDLSTDEWKQILWVNPGPPVYNDLGPAQPGQSLRVWVDSKVSAIKKKAKRKPNKALMASCQKHRAKLEVIARQRATHFVA</sequence>
<evidence type="ECO:0000313" key="2">
    <source>
        <dbReference type="Proteomes" id="UP000005824"/>
    </source>
</evidence>
<name>B4D9H2_9BACT</name>
<dbReference type="Proteomes" id="UP000005824">
    <property type="component" value="Unassembled WGS sequence"/>
</dbReference>
<dbReference type="RefSeq" id="WP_006982883.1">
    <property type="nucleotide sequence ID" value="NZ_ABVL01000026.1"/>
</dbReference>
<dbReference type="EMBL" id="ABVL01000026">
    <property type="protein sequence ID" value="EDY16933.1"/>
    <property type="molecule type" value="Genomic_DNA"/>
</dbReference>
<proteinExistence type="predicted"/>
<organism evidence="1 2">
    <name type="scientific">Chthoniobacter flavus Ellin428</name>
    <dbReference type="NCBI Taxonomy" id="497964"/>
    <lineage>
        <taxon>Bacteria</taxon>
        <taxon>Pseudomonadati</taxon>
        <taxon>Verrucomicrobiota</taxon>
        <taxon>Spartobacteria</taxon>
        <taxon>Chthoniobacterales</taxon>
        <taxon>Chthoniobacteraceae</taxon>
        <taxon>Chthoniobacter</taxon>
    </lineage>
</organism>
<dbReference type="eggNOG" id="ENOG5030Q9W">
    <property type="taxonomic scope" value="Bacteria"/>
</dbReference>
<reference evidence="1 2" key="1">
    <citation type="journal article" date="2011" name="J. Bacteriol.">
        <title>Genome sequence of Chthoniobacter flavus Ellin428, an aerobic heterotrophic soil bacterium.</title>
        <authorList>
            <person name="Kant R."/>
            <person name="van Passel M.W."/>
            <person name="Palva A."/>
            <person name="Lucas S."/>
            <person name="Lapidus A."/>
            <person name="Glavina Del Rio T."/>
            <person name="Dalin E."/>
            <person name="Tice H."/>
            <person name="Bruce D."/>
            <person name="Goodwin L."/>
            <person name="Pitluck S."/>
            <person name="Larimer F.W."/>
            <person name="Land M.L."/>
            <person name="Hauser L."/>
            <person name="Sangwan P."/>
            <person name="de Vos W.M."/>
            <person name="Janssen P.H."/>
            <person name="Smidt H."/>
        </authorList>
    </citation>
    <scope>NUCLEOTIDE SEQUENCE [LARGE SCALE GENOMIC DNA]</scope>
    <source>
        <strain evidence="1 2">Ellin428</strain>
    </source>
</reference>